<dbReference type="InterPro" id="IPR003834">
    <property type="entry name" value="Cyt_c_assmbl_TM_dom"/>
</dbReference>
<proteinExistence type="inferred from homology"/>
<evidence type="ECO:0000313" key="9">
    <source>
        <dbReference type="Proteomes" id="UP001240171"/>
    </source>
</evidence>
<comment type="subcellular location">
    <subcellularLocation>
        <location evidence="1">Membrane</location>
        <topology evidence="1">Multi-pass membrane protein</topology>
    </subcellularLocation>
</comment>
<accession>A0ABT9CB08</accession>
<evidence type="ECO:0000313" key="8">
    <source>
        <dbReference type="EMBL" id="MDO7905187.1"/>
    </source>
</evidence>
<dbReference type="PANTHER" id="PTHR31272">
    <property type="entry name" value="CYTOCHROME C-TYPE BIOGENESIS PROTEIN HI_1454-RELATED"/>
    <property type="match status" value="1"/>
</dbReference>
<dbReference type="RefSeq" id="WP_305022718.1">
    <property type="nucleotide sequence ID" value="NZ_JAUQTB010000001.1"/>
</dbReference>
<dbReference type="PANTHER" id="PTHR31272:SF4">
    <property type="entry name" value="CYTOCHROME C-TYPE BIOGENESIS PROTEIN HI_1454-RELATED"/>
    <property type="match status" value="1"/>
</dbReference>
<feature type="domain" description="Cytochrome C biogenesis protein transmembrane" evidence="7">
    <location>
        <begin position="6"/>
        <end position="185"/>
    </location>
</feature>
<keyword evidence="5 6" id="KW-0472">Membrane</keyword>
<feature type="transmembrane region" description="Helical" evidence="6">
    <location>
        <begin position="127"/>
        <end position="155"/>
    </location>
</feature>
<protein>
    <submittedName>
        <fullName evidence="8">Cytochrome c biogenesis CcdA family protein</fullName>
    </submittedName>
</protein>
<evidence type="ECO:0000259" key="7">
    <source>
        <dbReference type="Pfam" id="PF02683"/>
    </source>
</evidence>
<dbReference type="EMBL" id="JAUQTB010000001">
    <property type="protein sequence ID" value="MDO7905187.1"/>
    <property type="molecule type" value="Genomic_DNA"/>
</dbReference>
<feature type="transmembrane region" description="Helical" evidence="6">
    <location>
        <begin position="196"/>
        <end position="214"/>
    </location>
</feature>
<keyword evidence="4 6" id="KW-1133">Transmembrane helix</keyword>
<name>A0ABT9CB08_9BACL</name>
<evidence type="ECO:0000256" key="1">
    <source>
        <dbReference type="ARBA" id="ARBA00004141"/>
    </source>
</evidence>
<evidence type="ECO:0000256" key="3">
    <source>
        <dbReference type="ARBA" id="ARBA00022692"/>
    </source>
</evidence>
<evidence type="ECO:0000256" key="2">
    <source>
        <dbReference type="ARBA" id="ARBA00006143"/>
    </source>
</evidence>
<feature type="transmembrane region" description="Helical" evidence="6">
    <location>
        <begin position="56"/>
        <end position="80"/>
    </location>
</feature>
<evidence type="ECO:0000256" key="5">
    <source>
        <dbReference type="ARBA" id="ARBA00023136"/>
    </source>
</evidence>
<evidence type="ECO:0000256" key="6">
    <source>
        <dbReference type="SAM" id="Phobius"/>
    </source>
</evidence>
<feature type="transmembrane region" description="Helical" evidence="6">
    <location>
        <begin position="86"/>
        <end position="106"/>
    </location>
</feature>
<dbReference type="Proteomes" id="UP001240171">
    <property type="component" value="Unassembled WGS sequence"/>
</dbReference>
<gene>
    <name evidence="8" type="ORF">Q5741_02005</name>
</gene>
<comment type="similarity">
    <text evidence="2">Belongs to the DsbD family.</text>
</comment>
<dbReference type="InterPro" id="IPR051790">
    <property type="entry name" value="Cytochrome_c-biogenesis_DsbD"/>
</dbReference>
<feature type="transmembrane region" description="Helical" evidence="6">
    <location>
        <begin position="161"/>
        <end position="184"/>
    </location>
</feature>
<comment type="caution">
    <text evidence="8">The sequence shown here is derived from an EMBL/GenBank/DDBJ whole genome shotgun (WGS) entry which is preliminary data.</text>
</comment>
<feature type="transmembrane region" description="Helical" evidence="6">
    <location>
        <begin position="6"/>
        <end position="35"/>
    </location>
</feature>
<evidence type="ECO:0000256" key="4">
    <source>
        <dbReference type="ARBA" id="ARBA00022989"/>
    </source>
</evidence>
<keyword evidence="9" id="KW-1185">Reference proteome</keyword>
<keyword evidence="3 6" id="KW-0812">Transmembrane</keyword>
<dbReference type="Pfam" id="PF02683">
    <property type="entry name" value="DsbD_TM"/>
    <property type="match status" value="1"/>
</dbReference>
<reference evidence="8 9" key="1">
    <citation type="submission" date="2023-07" db="EMBL/GenBank/DDBJ databases">
        <title>Paenibacillus sp. JX-17 nov. isolated from soil.</title>
        <authorList>
            <person name="Wan Y."/>
            <person name="Liu B."/>
        </authorList>
    </citation>
    <scope>NUCLEOTIDE SEQUENCE [LARGE SCALE GENOMIC DNA]</scope>
    <source>
        <strain evidence="8 9">JX-17</strain>
    </source>
</reference>
<sequence length="232" mass="25582">MNLWVAWMAGVISFASPCCLPLYPSYLSYITGLTVQQLKNKGGEQGVRALTLTHTLAFILGFSAIFYSLGASAGLIGSLFTTHRDLLRQLSGILMMMMGLFTLGLIQPKWLLSSYKLNMTQKPAGYLGSFILGVGFAAGWSPCVGPMLASIIALAATRHEWWFWLITAYASGFALPFFVLSLFSGYTRMITKYSGIIMKSGGAILILTGLLLWTDRLFQLTLWLQRLVPAWI</sequence>
<organism evidence="8 9">
    <name type="scientific">Paenibacillus lacisoli</name>
    <dbReference type="NCBI Taxonomy" id="3064525"/>
    <lineage>
        <taxon>Bacteria</taxon>
        <taxon>Bacillati</taxon>
        <taxon>Bacillota</taxon>
        <taxon>Bacilli</taxon>
        <taxon>Bacillales</taxon>
        <taxon>Paenibacillaceae</taxon>
        <taxon>Paenibacillus</taxon>
    </lineage>
</organism>